<name>A0A5L8LPB5_CAMLA</name>
<dbReference type="EMBL" id="AACKMK010000009">
    <property type="protein sequence ID" value="EAK9940483.1"/>
    <property type="molecule type" value="Genomic_DNA"/>
</dbReference>
<evidence type="ECO:0000313" key="1">
    <source>
        <dbReference type="EMBL" id="EAK9940483.1"/>
    </source>
</evidence>
<reference evidence="1" key="1">
    <citation type="submission" date="2018-05" db="EMBL/GenBank/DDBJ databases">
        <authorList>
            <consortium name="PulseNet: The National Subtyping Network for Foodborne Disease Surveillance"/>
            <person name="Tarr C.L."/>
            <person name="Trees E."/>
            <person name="Katz L.S."/>
            <person name="Carleton-Romer H.A."/>
            <person name="Stroika S."/>
            <person name="Kucerova Z."/>
            <person name="Roache K.F."/>
            <person name="Sabol A.L."/>
            <person name="Besser J."/>
            <person name="Gerner-Smidt P."/>
        </authorList>
    </citation>
    <scope>NUCLEOTIDE SEQUENCE</scope>
    <source>
        <strain evidence="1">2008D-7097</strain>
    </source>
</reference>
<accession>A0A5L8LPB5</accession>
<dbReference type="AlphaFoldDB" id="A0A5L8LPB5"/>
<protein>
    <submittedName>
        <fullName evidence="1">Uncharacterized protein</fullName>
    </submittedName>
</protein>
<organism evidence="1">
    <name type="scientific">Campylobacter lari</name>
    <dbReference type="NCBI Taxonomy" id="201"/>
    <lineage>
        <taxon>Bacteria</taxon>
        <taxon>Pseudomonadati</taxon>
        <taxon>Campylobacterota</taxon>
        <taxon>Epsilonproteobacteria</taxon>
        <taxon>Campylobacterales</taxon>
        <taxon>Campylobacteraceae</taxon>
        <taxon>Campylobacter</taxon>
    </lineage>
</organism>
<comment type="caution">
    <text evidence="1">The sequence shown here is derived from an EMBL/GenBank/DDBJ whole genome shotgun (WGS) entry which is preliminary data.</text>
</comment>
<sequence>MFPINSNIRKEISKNFISSNDNIINNIANIALITKESNNKINNKNPSTYIKELLNKKIQDNQQEQFFKDLETHFITKDMVEYLCNDDFENFIISRTALIYDYMKNIT</sequence>
<gene>
    <name evidence="1" type="ORF">A0Y42_06590</name>
</gene>
<proteinExistence type="predicted"/>